<gene>
    <name evidence="2" type="ORF">PHSY_004150</name>
</gene>
<evidence type="ECO:0000313" key="2">
    <source>
        <dbReference type="EMBL" id="GAC96569.1"/>
    </source>
</evidence>
<sequence>MPSDLGPVNAASRSFRYPHSSKDRSLSSNLLGGGAQLALADKISAPQRSNDQNDHGKVNVGPCLCEHATMPGKQTRSTICIVATYAVKDDCRTCGFTDISDDEKRKDHYICQSLVRMHDVRQGQLVREIAVNRRLSVQLSCSSGLLLMRAYARKCGARQSIV</sequence>
<evidence type="ECO:0000256" key="1">
    <source>
        <dbReference type="SAM" id="MobiDB-lite"/>
    </source>
</evidence>
<protein>
    <submittedName>
        <fullName evidence="2">Uncharacterized protein</fullName>
    </submittedName>
</protein>
<dbReference type="RefSeq" id="XP_012190156.1">
    <property type="nucleotide sequence ID" value="XM_012334766.1"/>
</dbReference>
<dbReference type="EMBL" id="DF238802">
    <property type="protein sequence ID" value="GAC96569.1"/>
    <property type="molecule type" value="Genomic_DNA"/>
</dbReference>
<organism evidence="2 3">
    <name type="scientific">Pseudozyma hubeiensis (strain SY62)</name>
    <name type="common">Yeast</name>
    <dbReference type="NCBI Taxonomy" id="1305764"/>
    <lineage>
        <taxon>Eukaryota</taxon>
        <taxon>Fungi</taxon>
        <taxon>Dikarya</taxon>
        <taxon>Basidiomycota</taxon>
        <taxon>Ustilaginomycotina</taxon>
        <taxon>Ustilaginomycetes</taxon>
        <taxon>Ustilaginales</taxon>
        <taxon>Ustilaginaceae</taxon>
        <taxon>Pseudozyma</taxon>
    </lineage>
</organism>
<keyword evidence="3" id="KW-1185">Reference proteome</keyword>
<reference evidence="3" key="1">
    <citation type="journal article" date="2013" name="Genome Announc.">
        <title>Draft genome sequence of the basidiomycetous yeast-like fungus Pseudozyma hubeiensis SY62, which produces an abundant amount of the biosurfactant mannosylerythritol lipids.</title>
        <authorList>
            <person name="Konishi M."/>
            <person name="Hatada Y."/>
            <person name="Horiuchi J."/>
        </authorList>
    </citation>
    <scope>NUCLEOTIDE SEQUENCE [LARGE SCALE GENOMIC DNA]</scope>
    <source>
        <strain evidence="3">SY62</strain>
    </source>
</reference>
<proteinExistence type="predicted"/>
<dbReference type="HOGENOM" id="CLU_1636146_0_0_1"/>
<feature type="region of interest" description="Disordered" evidence="1">
    <location>
        <begin position="1"/>
        <end position="27"/>
    </location>
</feature>
<dbReference type="Proteomes" id="UP000014071">
    <property type="component" value="Unassembled WGS sequence"/>
</dbReference>
<accession>R9P5G8</accession>
<evidence type="ECO:0000313" key="3">
    <source>
        <dbReference type="Proteomes" id="UP000014071"/>
    </source>
</evidence>
<name>R9P5G8_PSEHS</name>
<dbReference type="AlphaFoldDB" id="R9P5G8"/>
<dbReference type="GeneID" id="24109435"/>